<dbReference type="GO" id="GO:0016209">
    <property type="term" value="F:antioxidant activity"/>
    <property type="evidence" value="ECO:0007669"/>
    <property type="project" value="InterPro"/>
</dbReference>
<dbReference type="OrthoDB" id="6399635at2"/>
<dbReference type="CDD" id="cd02966">
    <property type="entry name" value="TlpA_like_family"/>
    <property type="match status" value="1"/>
</dbReference>
<comment type="subcellular location">
    <subcellularLocation>
        <location evidence="1">Cell envelope</location>
    </subcellularLocation>
</comment>
<dbReference type="InterPro" id="IPR000866">
    <property type="entry name" value="AhpC/TSA"/>
</dbReference>
<dbReference type="InterPro" id="IPR025380">
    <property type="entry name" value="DUF4369"/>
</dbReference>
<evidence type="ECO:0000313" key="6">
    <source>
        <dbReference type="EMBL" id="AZQ63262.1"/>
    </source>
</evidence>
<evidence type="ECO:0000256" key="3">
    <source>
        <dbReference type="ARBA" id="ARBA00023157"/>
    </source>
</evidence>
<dbReference type="InterPro" id="IPR013766">
    <property type="entry name" value="Thioredoxin_domain"/>
</dbReference>
<dbReference type="GO" id="GO:0017004">
    <property type="term" value="P:cytochrome complex assembly"/>
    <property type="evidence" value="ECO:0007669"/>
    <property type="project" value="UniProtKB-KW"/>
</dbReference>
<dbReference type="Gene3D" id="3.40.30.10">
    <property type="entry name" value="Glutaredoxin"/>
    <property type="match status" value="1"/>
</dbReference>
<accession>A0A3Q9FMZ5</accession>
<dbReference type="SUPFAM" id="SSF52833">
    <property type="entry name" value="Thioredoxin-like"/>
    <property type="match status" value="1"/>
</dbReference>
<dbReference type="Pfam" id="PF00578">
    <property type="entry name" value="AhpC-TSA"/>
    <property type="match status" value="1"/>
</dbReference>
<protein>
    <submittedName>
        <fullName evidence="6">AhpC/TSA family protein</fullName>
    </submittedName>
</protein>
<dbReference type="PANTHER" id="PTHR42852:SF6">
    <property type="entry name" value="THIOL:DISULFIDE INTERCHANGE PROTEIN DSBE"/>
    <property type="match status" value="1"/>
</dbReference>
<keyword evidence="2" id="KW-0201">Cytochrome c-type biogenesis</keyword>
<dbReference type="GO" id="GO:0030313">
    <property type="term" value="C:cell envelope"/>
    <property type="evidence" value="ECO:0007669"/>
    <property type="project" value="UniProtKB-SubCell"/>
</dbReference>
<reference evidence="6 7" key="1">
    <citation type="submission" date="2018-12" db="EMBL/GenBank/DDBJ databases">
        <title>Flammeovirga pectinis sp. nov., isolated from the gut of the Korean scallop, Patinopecten yessoensis.</title>
        <authorList>
            <person name="Bae J.-W."/>
            <person name="Jeong Y.-S."/>
            <person name="Kang W."/>
        </authorList>
    </citation>
    <scope>NUCLEOTIDE SEQUENCE [LARGE SCALE GENOMIC DNA]</scope>
    <source>
        <strain evidence="6 7">L12M1</strain>
    </source>
</reference>
<dbReference type="KEGG" id="fll:EI427_13730"/>
<evidence type="ECO:0000256" key="1">
    <source>
        <dbReference type="ARBA" id="ARBA00004196"/>
    </source>
</evidence>
<gene>
    <name evidence="6" type="ORF">EI427_13730</name>
</gene>
<feature type="domain" description="Thioredoxin" evidence="5">
    <location>
        <begin position="243"/>
        <end position="379"/>
    </location>
</feature>
<proteinExistence type="predicted"/>
<dbReference type="GO" id="GO:0016491">
    <property type="term" value="F:oxidoreductase activity"/>
    <property type="evidence" value="ECO:0007669"/>
    <property type="project" value="InterPro"/>
</dbReference>
<evidence type="ECO:0000313" key="7">
    <source>
        <dbReference type="Proteomes" id="UP000267268"/>
    </source>
</evidence>
<keyword evidence="3" id="KW-1015">Disulfide bond</keyword>
<dbReference type="InterPro" id="IPR050553">
    <property type="entry name" value="Thioredoxin_ResA/DsbE_sf"/>
</dbReference>
<sequence>MYIACITEISKQTIVKTVKHIFILLLTIFAVSCGVSEEGDGSYPAKVKISGKLNDLPDGTKVVLYTIQRVGGKKNVAETTTDASGKFTLKYTVSKIGLYTLNIGNQAEELLVLEGKNLTVANAKVGYKISGSKENEQLTDLKQMYDKYSEKGNVLQQEYASSENKEEVLKKFQALQTEQKVAIEDMLGKLDGAYVSLVALNFIQDKDGSFDAISKSIEKLEQNFPQDSLVMEVAKAYNAKKATVVGAEAIEISLPSPEGKTVTLSSLRGKYVMIDFWASWCRPCRMENPNVLRAYNHYKSKGFEVYGVSIDRDTEAWKQAIEQDHITWSQVHDAGGIVAAEYGVEGIPFTLLLDKEGKIIAKNLRGDDLDKKLAELLGK</sequence>
<dbReference type="EMBL" id="CP034562">
    <property type="protein sequence ID" value="AZQ63262.1"/>
    <property type="molecule type" value="Genomic_DNA"/>
</dbReference>
<dbReference type="AlphaFoldDB" id="A0A3Q9FMZ5"/>
<evidence type="ECO:0000256" key="2">
    <source>
        <dbReference type="ARBA" id="ARBA00022748"/>
    </source>
</evidence>
<dbReference type="InterPro" id="IPR036249">
    <property type="entry name" value="Thioredoxin-like_sf"/>
</dbReference>
<dbReference type="PANTHER" id="PTHR42852">
    <property type="entry name" value="THIOL:DISULFIDE INTERCHANGE PROTEIN DSBE"/>
    <property type="match status" value="1"/>
</dbReference>
<name>A0A3Q9FMZ5_9BACT</name>
<keyword evidence="4" id="KW-0676">Redox-active center</keyword>
<keyword evidence="7" id="KW-1185">Reference proteome</keyword>
<dbReference type="PROSITE" id="PS51352">
    <property type="entry name" value="THIOREDOXIN_2"/>
    <property type="match status" value="1"/>
</dbReference>
<organism evidence="6 7">
    <name type="scientific">Flammeovirga pectinis</name>
    <dbReference type="NCBI Taxonomy" id="2494373"/>
    <lineage>
        <taxon>Bacteria</taxon>
        <taxon>Pseudomonadati</taxon>
        <taxon>Bacteroidota</taxon>
        <taxon>Cytophagia</taxon>
        <taxon>Cytophagales</taxon>
        <taxon>Flammeovirgaceae</taxon>
        <taxon>Flammeovirga</taxon>
    </lineage>
</organism>
<dbReference type="Pfam" id="PF14289">
    <property type="entry name" value="DUF4369"/>
    <property type="match status" value="1"/>
</dbReference>
<evidence type="ECO:0000259" key="5">
    <source>
        <dbReference type="PROSITE" id="PS51352"/>
    </source>
</evidence>
<dbReference type="Proteomes" id="UP000267268">
    <property type="component" value="Chromosome 1"/>
</dbReference>
<evidence type="ECO:0000256" key="4">
    <source>
        <dbReference type="ARBA" id="ARBA00023284"/>
    </source>
</evidence>